<dbReference type="OrthoDB" id="59661at2759"/>
<protein>
    <submittedName>
        <fullName evidence="1 2">Uncharacterized protein</fullName>
    </submittedName>
</protein>
<evidence type="ECO:0000313" key="1">
    <source>
        <dbReference type="EMBL" id="ONM55834.1"/>
    </source>
</evidence>
<dbReference type="EnsemblPlants" id="Zm00001eb316700_T001">
    <property type="protein sequence ID" value="Zm00001eb316700_P001"/>
    <property type="gene ID" value="Zm00001eb316700"/>
</dbReference>
<evidence type="ECO:0000313" key="2">
    <source>
        <dbReference type="EnsemblPlants" id="Zm00001eb316700_P001"/>
    </source>
</evidence>
<dbReference type="GeneID" id="103632934"/>
<dbReference type="KEGG" id="zma:103632934"/>
<reference evidence="2" key="3">
    <citation type="submission" date="2021-05" db="UniProtKB">
        <authorList>
            <consortium name="EnsemblPlants"/>
        </authorList>
    </citation>
    <scope>IDENTIFICATION</scope>
    <source>
        <strain evidence="2">cv. B73</strain>
    </source>
</reference>
<dbReference type="PANTHER" id="PTHR33984:SF12">
    <property type="entry name" value="NB-ARC DOMAIN CONTAINING PROTEIN, EXPRESSED"/>
    <property type="match status" value="1"/>
</dbReference>
<accession>A0A1D6I6Y9</accession>
<proteinExistence type="predicted"/>
<sequence length="473" mass="50965">MAEPGDGSRRRREAEAPVVALECVAGSSKAEEWGGGAGVVQEGDVVEAVRVGRGSGGGGAAAALELEAPFKGGRAGLHKALHAAFKRGDTSVEVRVRGGRQLQACIVPHHASPGAGGGGVRKQYVLRSLHDPNYLLGFVDRLESECLVLQGTRSTRVASALSKAQLQDGYVAYPWDKKMRDTLHTPNSSCYLSMLVLPKALDSNACHYESFDDTVARANAWFYSSQAAGIPIDFMNVQSEALLTKISGETASASVNSSSLSDLSNVTNATLYGFEDYHGVDIGVVKAARLWYSCVGGELLLEIPLEEGDTRLGFAISRTEEGFIYISSVVEDDKESEAPSTRSGLCDLFNRAKEASKLLIISRVSNEKVLPWMISSSGAVRCFDTISLSQKLSLHRLAVRPIQLHLLAWEKPSAPNPAERAVRSPKLTMPSTLLPHLQQNLVETIEGGVDAEEEYVGNLSFRIDDISFESSWV</sequence>
<dbReference type="eggNOG" id="ENOG502QV6U">
    <property type="taxonomic scope" value="Eukaryota"/>
</dbReference>
<dbReference type="Proteomes" id="UP000007305">
    <property type="component" value="Chromosome 7"/>
</dbReference>
<dbReference type="OMA" id="SCRYESF"/>
<dbReference type="ExpressionAtlas" id="A0A1D6I6Y9">
    <property type="expression patterns" value="baseline and differential"/>
</dbReference>
<dbReference type="EMBL" id="CM007650">
    <property type="protein sequence ID" value="ONM55834.1"/>
    <property type="molecule type" value="Genomic_DNA"/>
</dbReference>
<dbReference type="AlphaFoldDB" id="A0A1D6I6Y9"/>
<accession>A0A3L6E0R1</accession>
<name>A0A1D6I6Y9_MAIZE</name>
<organism evidence="2 3">
    <name type="scientific">Zea mays</name>
    <name type="common">Maize</name>
    <dbReference type="NCBI Taxonomy" id="4577"/>
    <lineage>
        <taxon>Eukaryota</taxon>
        <taxon>Viridiplantae</taxon>
        <taxon>Streptophyta</taxon>
        <taxon>Embryophyta</taxon>
        <taxon>Tracheophyta</taxon>
        <taxon>Spermatophyta</taxon>
        <taxon>Magnoliopsida</taxon>
        <taxon>Liliopsida</taxon>
        <taxon>Poales</taxon>
        <taxon>Poaceae</taxon>
        <taxon>PACMAD clade</taxon>
        <taxon>Panicoideae</taxon>
        <taxon>Andropogonodae</taxon>
        <taxon>Andropogoneae</taxon>
        <taxon>Tripsacinae</taxon>
        <taxon>Zea</taxon>
    </lineage>
</organism>
<dbReference type="RefSeq" id="XP_008652864.1">
    <property type="nucleotide sequence ID" value="XM_008654642.4"/>
</dbReference>
<reference evidence="1 3" key="1">
    <citation type="submission" date="2015-12" db="EMBL/GenBank/DDBJ databases">
        <title>Update maize B73 reference genome by single molecule sequencing technologies.</title>
        <authorList>
            <consortium name="Maize Genome Sequencing Project"/>
            <person name="Ware D."/>
        </authorList>
    </citation>
    <scope>NUCLEOTIDE SEQUENCE [LARGE SCALE GENOMIC DNA]</scope>
    <source>
        <strain evidence="3">cv. B73</strain>
        <tissue evidence="1">Seedling</tissue>
    </source>
</reference>
<dbReference type="PANTHER" id="PTHR33984">
    <property type="entry name" value="OS02G0717600 PROTEIN"/>
    <property type="match status" value="1"/>
</dbReference>
<keyword evidence="3" id="KW-1185">Reference proteome</keyword>
<dbReference type="PaxDb" id="4577-GRMZM2G394027_P01"/>
<evidence type="ECO:0000313" key="3">
    <source>
        <dbReference type="Proteomes" id="UP000007305"/>
    </source>
</evidence>
<dbReference type="Gramene" id="Zm00001eb316700_T001">
    <property type="protein sequence ID" value="Zm00001eb316700_P001"/>
    <property type="gene ID" value="Zm00001eb316700"/>
</dbReference>
<gene>
    <name evidence="2" type="primary">LOC103632934</name>
    <name evidence="1" type="ORF">ZEAMMB73_Zm00001d020936</name>
</gene>
<dbReference type="STRING" id="4577.A0A1D6I6Y9"/>
<reference evidence="2" key="2">
    <citation type="submission" date="2019-07" db="EMBL/GenBank/DDBJ databases">
        <authorList>
            <person name="Seetharam A."/>
            <person name="Woodhouse M."/>
            <person name="Cannon E."/>
        </authorList>
    </citation>
    <scope>NUCLEOTIDE SEQUENCE [LARGE SCALE GENOMIC DNA]</scope>
    <source>
        <strain evidence="2">cv. B73</strain>
    </source>
</reference>